<feature type="compositionally biased region" description="Low complexity" evidence="1">
    <location>
        <begin position="90"/>
        <end position="105"/>
    </location>
</feature>
<dbReference type="EMBL" id="GG662513">
    <property type="protein sequence ID" value="EAR83532.2"/>
    <property type="molecule type" value="Genomic_DNA"/>
</dbReference>
<feature type="compositionally biased region" description="Polar residues" evidence="1">
    <location>
        <begin position="265"/>
        <end position="278"/>
    </location>
</feature>
<sequence length="491" mass="56241">MDRIYNLRKSNSKLCFQVDSYFDDEAESLKNSQDSEEFKLKNRSKSSMSNSKLQSCLNSHQSRRNYQARSLQEDQRTSCQSTSFPSEDISNPSMASINNNNNNTTESKKSKKSMKIQDKSVASLQKCLMKHLERNSAAQELLEHSKFFSLPQINLPVNCSYLQKQATNPIQENNLISIFSSLNETHSPLYATSNKNQQIVTLALRQNLSFDYLQNCPNYFTSQTSPQVLKKIIGFKDFSNSIQMKNSQIFSQKDQSSCLKEASSSDKQANIQQKASINSRKKNKVQSKYSQSQSILQLAENNKQNSFIIVENIKYQSQDDNSENKQIHIHISHCLLKQLGWDIQEFVDQVSFSGLPEIACTKNYESLIHSLMSLLTENTEQSSLCEKSVDTNDTSNFNSDKETFNAEMSLISCKGEAIAQQCEVQMCENGSLFFKFARLEEQQEDKLKMSIKPINQKRYLSKTEIDYLATHFFKEESLGYDVKKVCKYKAI</sequence>
<gene>
    <name evidence="2" type="ORF">TTHERM_00925790</name>
</gene>
<protein>
    <submittedName>
        <fullName evidence="2">Uncharacterized protein</fullName>
    </submittedName>
</protein>
<reference evidence="3" key="1">
    <citation type="journal article" date="2006" name="PLoS Biol.">
        <title>Macronuclear genome sequence of the ciliate Tetrahymena thermophila, a model eukaryote.</title>
        <authorList>
            <person name="Eisen J.A."/>
            <person name="Coyne R.S."/>
            <person name="Wu M."/>
            <person name="Wu D."/>
            <person name="Thiagarajan M."/>
            <person name="Wortman J.R."/>
            <person name="Badger J.H."/>
            <person name="Ren Q."/>
            <person name="Amedeo P."/>
            <person name="Jones K.M."/>
            <person name="Tallon L.J."/>
            <person name="Delcher A.L."/>
            <person name="Salzberg S.L."/>
            <person name="Silva J.C."/>
            <person name="Haas B.J."/>
            <person name="Majoros W.H."/>
            <person name="Farzad M."/>
            <person name="Carlton J.M."/>
            <person name="Smith R.K. Jr."/>
            <person name="Garg J."/>
            <person name="Pearlman R.E."/>
            <person name="Karrer K.M."/>
            <person name="Sun L."/>
            <person name="Manning G."/>
            <person name="Elde N.C."/>
            <person name="Turkewitz A.P."/>
            <person name="Asai D.J."/>
            <person name="Wilkes D.E."/>
            <person name="Wang Y."/>
            <person name="Cai H."/>
            <person name="Collins K."/>
            <person name="Stewart B.A."/>
            <person name="Lee S.R."/>
            <person name="Wilamowska K."/>
            <person name="Weinberg Z."/>
            <person name="Ruzzo W.L."/>
            <person name="Wloga D."/>
            <person name="Gaertig J."/>
            <person name="Frankel J."/>
            <person name="Tsao C.-C."/>
            <person name="Gorovsky M.A."/>
            <person name="Keeling P.J."/>
            <person name="Waller R.F."/>
            <person name="Patron N.J."/>
            <person name="Cherry J.M."/>
            <person name="Stover N.A."/>
            <person name="Krieger C.J."/>
            <person name="del Toro C."/>
            <person name="Ryder H.F."/>
            <person name="Williamson S.C."/>
            <person name="Barbeau R.A."/>
            <person name="Hamilton E.P."/>
            <person name="Orias E."/>
        </authorList>
    </citation>
    <scope>NUCLEOTIDE SEQUENCE [LARGE SCALE GENOMIC DNA]</scope>
    <source>
        <strain evidence="3">SB210</strain>
    </source>
</reference>
<accession>Q22DY0</accession>
<dbReference type="InParanoid" id="Q22DY0"/>
<dbReference type="HOGENOM" id="CLU_560808_0_0_1"/>
<evidence type="ECO:0000313" key="3">
    <source>
        <dbReference type="Proteomes" id="UP000009168"/>
    </source>
</evidence>
<feature type="region of interest" description="Disordered" evidence="1">
    <location>
        <begin position="261"/>
        <end position="286"/>
    </location>
</feature>
<evidence type="ECO:0000313" key="2">
    <source>
        <dbReference type="EMBL" id="EAR83532.2"/>
    </source>
</evidence>
<organism evidence="2 3">
    <name type="scientific">Tetrahymena thermophila (strain SB210)</name>
    <dbReference type="NCBI Taxonomy" id="312017"/>
    <lineage>
        <taxon>Eukaryota</taxon>
        <taxon>Sar</taxon>
        <taxon>Alveolata</taxon>
        <taxon>Ciliophora</taxon>
        <taxon>Intramacronucleata</taxon>
        <taxon>Oligohymenophorea</taxon>
        <taxon>Hymenostomatida</taxon>
        <taxon>Tetrahymenina</taxon>
        <taxon>Tetrahymenidae</taxon>
        <taxon>Tetrahymena</taxon>
    </lineage>
</organism>
<dbReference type="RefSeq" id="XP_001031195.2">
    <property type="nucleotide sequence ID" value="XM_001031195.2"/>
</dbReference>
<dbReference type="GeneID" id="7843396"/>
<name>Q22DY0_TETTS</name>
<keyword evidence="3" id="KW-1185">Reference proteome</keyword>
<feature type="region of interest" description="Disordered" evidence="1">
    <location>
        <begin position="27"/>
        <end position="115"/>
    </location>
</feature>
<feature type="compositionally biased region" description="Polar residues" evidence="1">
    <location>
        <begin position="56"/>
        <end position="70"/>
    </location>
</feature>
<proteinExistence type="predicted"/>
<feature type="compositionally biased region" description="Polar residues" evidence="1">
    <location>
        <begin position="77"/>
        <end position="89"/>
    </location>
</feature>
<evidence type="ECO:0000256" key="1">
    <source>
        <dbReference type="SAM" id="MobiDB-lite"/>
    </source>
</evidence>
<dbReference type="KEGG" id="tet:TTHERM_00925790"/>
<dbReference type="AlphaFoldDB" id="Q22DY0"/>
<feature type="compositionally biased region" description="Low complexity" evidence="1">
    <location>
        <begin position="45"/>
        <end position="55"/>
    </location>
</feature>
<dbReference type="Proteomes" id="UP000009168">
    <property type="component" value="Unassembled WGS sequence"/>
</dbReference>